<comment type="caution">
    <text evidence="1">The sequence shown here is derived from an EMBL/GenBank/DDBJ whole genome shotgun (WGS) entry which is preliminary data.</text>
</comment>
<proteinExistence type="predicted"/>
<reference evidence="1 2" key="1">
    <citation type="submission" date="2019-10" db="EMBL/GenBank/DDBJ databases">
        <title>Alcanivorax sp.PA15-N-34 draft genome sequence.</title>
        <authorList>
            <person name="Liao X."/>
            <person name="Shao Z."/>
        </authorList>
    </citation>
    <scope>NUCLEOTIDE SEQUENCE [LARGE SCALE GENOMIC DNA]</scope>
    <source>
        <strain evidence="1 2">PA15-N-34</strain>
    </source>
</reference>
<evidence type="ECO:0000313" key="2">
    <source>
        <dbReference type="Proteomes" id="UP000469421"/>
    </source>
</evidence>
<dbReference type="Proteomes" id="UP000469421">
    <property type="component" value="Unassembled WGS sequence"/>
</dbReference>
<evidence type="ECO:0000313" key="1">
    <source>
        <dbReference type="EMBL" id="MQX52740.1"/>
    </source>
</evidence>
<organism evidence="1 2">
    <name type="scientific">Alcanivorax sediminis</name>
    <dbReference type="NCBI Taxonomy" id="2663008"/>
    <lineage>
        <taxon>Bacteria</taxon>
        <taxon>Pseudomonadati</taxon>
        <taxon>Pseudomonadota</taxon>
        <taxon>Gammaproteobacteria</taxon>
        <taxon>Oceanospirillales</taxon>
        <taxon>Alcanivoracaceae</taxon>
        <taxon>Alcanivorax</taxon>
    </lineage>
</organism>
<dbReference type="PROSITE" id="PS51257">
    <property type="entry name" value="PROKAR_LIPOPROTEIN"/>
    <property type="match status" value="1"/>
</dbReference>
<dbReference type="EMBL" id="WIRE01000001">
    <property type="protein sequence ID" value="MQX52740.1"/>
    <property type="molecule type" value="Genomic_DNA"/>
</dbReference>
<keyword evidence="2" id="KW-1185">Reference proteome</keyword>
<gene>
    <name evidence="1" type="ORF">GFN93_05730</name>
</gene>
<accession>A0A6N7LX83</accession>
<dbReference type="AlphaFoldDB" id="A0A6N7LX83"/>
<dbReference type="RefSeq" id="WP_153499690.1">
    <property type="nucleotide sequence ID" value="NZ_WIRE01000001.1"/>
</dbReference>
<name>A0A6N7LX83_9GAMM</name>
<sequence length="153" mass="17126">MSVSLSRPKTAAYLLFVVLQLLISGCQESPPEEAIRAALSELEEAVEAGDTGTIMDRLSGSAVIHRGQAMDRKTLQRTLMGLFFRYPKRQITLAGIRIELSPDGRTARARFTALVWGGRNVLPDKADSYQVDSHWVLESDWKIESLESERVYD</sequence>
<protein>
    <submittedName>
        <fullName evidence="1">Nuclear transport factor 2 family protein</fullName>
    </submittedName>
</protein>
<dbReference type="SUPFAM" id="SSF54427">
    <property type="entry name" value="NTF2-like"/>
    <property type="match status" value="1"/>
</dbReference>
<dbReference type="InterPro" id="IPR032710">
    <property type="entry name" value="NTF2-like_dom_sf"/>
</dbReference>